<proteinExistence type="predicted"/>
<organism evidence="1">
    <name type="scientific">marine sediment metagenome</name>
    <dbReference type="NCBI Taxonomy" id="412755"/>
    <lineage>
        <taxon>unclassified sequences</taxon>
        <taxon>metagenomes</taxon>
        <taxon>ecological metagenomes</taxon>
    </lineage>
</organism>
<comment type="caution">
    <text evidence="1">The sequence shown here is derived from an EMBL/GenBank/DDBJ whole genome shotgun (WGS) entry which is preliminary data.</text>
</comment>
<reference evidence="1" key="1">
    <citation type="journal article" date="2014" name="Front. Microbiol.">
        <title>High frequency of phylogenetically diverse reductive dehalogenase-homologous genes in deep subseafloor sedimentary metagenomes.</title>
        <authorList>
            <person name="Kawai M."/>
            <person name="Futagami T."/>
            <person name="Toyoda A."/>
            <person name="Takaki Y."/>
            <person name="Nishi S."/>
            <person name="Hori S."/>
            <person name="Arai W."/>
            <person name="Tsubouchi T."/>
            <person name="Morono Y."/>
            <person name="Uchiyama I."/>
            <person name="Ito T."/>
            <person name="Fujiyama A."/>
            <person name="Inagaki F."/>
            <person name="Takami H."/>
        </authorList>
    </citation>
    <scope>NUCLEOTIDE SEQUENCE</scope>
    <source>
        <strain evidence="1">Expedition CK06-06</strain>
    </source>
</reference>
<evidence type="ECO:0000313" key="1">
    <source>
        <dbReference type="EMBL" id="GAI62634.1"/>
    </source>
</evidence>
<accession>X1S4B7</accession>
<feature type="non-terminal residue" evidence="1">
    <location>
        <position position="1"/>
    </location>
</feature>
<dbReference type="EMBL" id="BARV01043379">
    <property type="protein sequence ID" value="GAI62634.1"/>
    <property type="molecule type" value="Genomic_DNA"/>
</dbReference>
<gene>
    <name evidence="1" type="ORF">S06H3_64782</name>
</gene>
<name>X1S4B7_9ZZZZ</name>
<dbReference type="AlphaFoldDB" id="X1S4B7"/>
<protein>
    <submittedName>
        <fullName evidence="1">Uncharacterized protein</fullName>
    </submittedName>
</protein>
<sequence length="56" mass="6248">ARDGTGSQTMSQAVLKWFRPEVSRWLRGHDLSPTVSNVRKAILAIRKEGEGEEKPA</sequence>